<dbReference type="Proteomes" id="UP000789342">
    <property type="component" value="Unassembled WGS sequence"/>
</dbReference>
<feature type="compositionally biased region" description="Polar residues" evidence="1">
    <location>
        <begin position="1"/>
        <end position="22"/>
    </location>
</feature>
<accession>A0A9N9II71</accession>
<dbReference type="AlphaFoldDB" id="A0A9N9II71"/>
<organism evidence="2 3">
    <name type="scientific">Acaulospora morrowiae</name>
    <dbReference type="NCBI Taxonomy" id="94023"/>
    <lineage>
        <taxon>Eukaryota</taxon>
        <taxon>Fungi</taxon>
        <taxon>Fungi incertae sedis</taxon>
        <taxon>Mucoromycota</taxon>
        <taxon>Glomeromycotina</taxon>
        <taxon>Glomeromycetes</taxon>
        <taxon>Diversisporales</taxon>
        <taxon>Acaulosporaceae</taxon>
        <taxon>Acaulospora</taxon>
    </lineage>
</organism>
<sequence>QQKQATVTAQNDKTSHGKSWSQMMEEEIGETSISTNTHPEEEKYRKSQQTSE</sequence>
<evidence type="ECO:0000313" key="3">
    <source>
        <dbReference type="Proteomes" id="UP000789342"/>
    </source>
</evidence>
<feature type="non-terminal residue" evidence="2">
    <location>
        <position position="1"/>
    </location>
</feature>
<proteinExistence type="predicted"/>
<protein>
    <submittedName>
        <fullName evidence="2">10336_t:CDS:1</fullName>
    </submittedName>
</protein>
<gene>
    <name evidence="2" type="ORF">AMORRO_LOCUS14274</name>
</gene>
<feature type="region of interest" description="Disordered" evidence="1">
    <location>
        <begin position="1"/>
        <end position="52"/>
    </location>
</feature>
<keyword evidence="3" id="KW-1185">Reference proteome</keyword>
<comment type="caution">
    <text evidence="2">The sequence shown here is derived from an EMBL/GenBank/DDBJ whole genome shotgun (WGS) entry which is preliminary data.</text>
</comment>
<evidence type="ECO:0000256" key="1">
    <source>
        <dbReference type="SAM" id="MobiDB-lite"/>
    </source>
</evidence>
<evidence type="ECO:0000313" key="2">
    <source>
        <dbReference type="EMBL" id="CAG8734473.1"/>
    </source>
</evidence>
<reference evidence="2" key="1">
    <citation type="submission" date="2021-06" db="EMBL/GenBank/DDBJ databases">
        <authorList>
            <person name="Kallberg Y."/>
            <person name="Tangrot J."/>
            <person name="Rosling A."/>
        </authorList>
    </citation>
    <scope>NUCLEOTIDE SEQUENCE</scope>
    <source>
        <strain evidence="2">CL551</strain>
    </source>
</reference>
<dbReference type="EMBL" id="CAJVPV010027587">
    <property type="protein sequence ID" value="CAG8734473.1"/>
    <property type="molecule type" value="Genomic_DNA"/>
</dbReference>
<name>A0A9N9II71_9GLOM</name>